<keyword evidence="5" id="KW-1185">Reference proteome</keyword>
<dbReference type="InParanoid" id="C7Q9A7"/>
<dbReference type="STRING" id="479433.Caci_5394"/>
<evidence type="ECO:0000256" key="1">
    <source>
        <dbReference type="SAM" id="MobiDB-lite"/>
    </source>
</evidence>
<dbReference type="eggNOG" id="COG1566">
    <property type="taxonomic scope" value="Bacteria"/>
</dbReference>
<dbReference type="SUPFAM" id="SSF140453">
    <property type="entry name" value="EsxAB dimer-like"/>
    <property type="match status" value="1"/>
</dbReference>
<evidence type="ECO:0000313" key="5">
    <source>
        <dbReference type="Proteomes" id="UP000000851"/>
    </source>
</evidence>
<gene>
    <name evidence="4" type="ordered locus">Caci_5394</name>
</gene>
<name>C7Q9A7_CATAD</name>
<evidence type="ECO:0000259" key="3">
    <source>
        <dbReference type="Pfam" id="PF21725"/>
    </source>
</evidence>
<dbReference type="HOGENOM" id="CLU_584871_0_0_11"/>
<proteinExistence type="predicted"/>
<dbReference type="Pfam" id="PF15532">
    <property type="entry name" value="Ntox30"/>
    <property type="match status" value="1"/>
</dbReference>
<accession>C7Q9A7</accession>
<sequence>MVRPSGWDVLGLDGDPTPGVVEAVQALAKEFGDFAHDVEHSWSSLNSFGGDATALSWVGQTAEAFKASFGPLPGRLQKLYISYSEASDALAAYWPKLQAAQNNADSALRQGLDAQADLTRATGTAANAAADLKTAQAGTDPKSTADAQTSHDNAQKALSQAKDRLAALTAQAHQAHNDLQTAAKDCAKALHHSQSDGIHNKHWWQHVGQTLSDIGGKIAQWSGEIGQIAVVLAPVLNGIAILTVEVPGLDVVTASLAGADDLIAETAPEVTAAGLAIKATGDGLQGHWNDLAHDAVYLGASRIGGKGGSEGEDGVPPGAMAAQDESSAAEAAAPDPIPRGPGGGWNTNGRDPSELVPPYARQRPWTPAAPGQGAEDGVEWIWKERDANGDEIGPTIRLRVHSADPTAPAGSNAANGPIYRIQHGAKYQDADGNLHPQGIHNKDSPNYDEDAINDTHIPWPLILKLPW</sequence>
<dbReference type="Proteomes" id="UP000000851">
    <property type="component" value="Chromosome"/>
</dbReference>
<feature type="domain" description="Putative T7SS secretion signal" evidence="3">
    <location>
        <begin position="19"/>
        <end position="184"/>
    </location>
</feature>
<dbReference type="InterPro" id="IPR036689">
    <property type="entry name" value="ESAT-6-like_sf"/>
</dbReference>
<organism evidence="4 5">
    <name type="scientific">Catenulispora acidiphila (strain DSM 44928 / JCM 14897 / NBRC 102108 / NRRL B-24433 / ID139908)</name>
    <dbReference type="NCBI Taxonomy" id="479433"/>
    <lineage>
        <taxon>Bacteria</taxon>
        <taxon>Bacillati</taxon>
        <taxon>Actinomycetota</taxon>
        <taxon>Actinomycetes</taxon>
        <taxon>Catenulisporales</taxon>
        <taxon>Catenulisporaceae</taxon>
        <taxon>Catenulispora</taxon>
    </lineage>
</organism>
<evidence type="ECO:0000313" key="4">
    <source>
        <dbReference type="EMBL" id="ACU74253.1"/>
    </source>
</evidence>
<feature type="compositionally biased region" description="Low complexity" evidence="1">
    <location>
        <begin position="319"/>
        <end position="334"/>
    </location>
</feature>
<dbReference type="KEGG" id="cai:Caci_5394"/>
<dbReference type="InterPro" id="IPR049082">
    <property type="entry name" value="T7SS_signal"/>
</dbReference>
<dbReference type="InterPro" id="IPR029111">
    <property type="entry name" value="Ntox30"/>
</dbReference>
<reference evidence="4 5" key="1">
    <citation type="journal article" date="2009" name="Stand. Genomic Sci.">
        <title>Complete genome sequence of Catenulispora acidiphila type strain (ID 139908).</title>
        <authorList>
            <person name="Copeland A."/>
            <person name="Lapidus A."/>
            <person name="Glavina Del Rio T."/>
            <person name="Nolan M."/>
            <person name="Lucas S."/>
            <person name="Chen F."/>
            <person name="Tice H."/>
            <person name="Cheng J.F."/>
            <person name="Bruce D."/>
            <person name="Goodwin L."/>
            <person name="Pitluck S."/>
            <person name="Mikhailova N."/>
            <person name="Pati A."/>
            <person name="Ivanova N."/>
            <person name="Mavromatis K."/>
            <person name="Chen A."/>
            <person name="Palaniappan K."/>
            <person name="Chain P."/>
            <person name="Land M."/>
            <person name="Hauser L."/>
            <person name="Chang Y.J."/>
            <person name="Jeffries C.D."/>
            <person name="Chertkov O."/>
            <person name="Brettin T."/>
            <person name="Detter J.C."/>
            <person name="Han C."/>
            <person name="Ali Z."/>
            <person name="Tindall B.J."/>
            <person name="Goker M."/>
            <person name="Bristow J."/>
            <person name="Eisen J.A."/>
            <person name="Markowitz V."/>
            <person name="Hugenholtz P."/>
            <person name="Kyrpides N.C."/>
            <person name="Klenk H.P."/>
        </authorList>
    </citation>
    <scope>NUCLEOTIDE SEQUENCE [LARGE SCALE GENOMIC DNA]</scope>
    <source>
        <strain evidence="5">DSM 44928 / JCM 14897 / NBRC 102108 / NRRL B-24433 / ID139908</strain>
    </source>
</reference>
<feature type="region of interest" description="Disordered" evidence="1">
    <location>
        <begin position="132"/>
        <end position="154"/>
    </location>
</feature>
<feature type="domain" description="Bacterial toxin 30" evidence="2">
    <location>
        <begin position="351"/>
        <end position="460"/>
    </location>
</feature>
<protein>
    <submittedName>
        <fullName evidence="4">Uncharacterized protein</fullName>
    </submittedName>
</protein>
<dbReference type="EMBL" id="CP001700">
    <property type="protein sequence ID" value="ACU74253.1"/>
    <property type="molecule type" value="Genomic_DNA"/>
</dbReference>
<feature type="region of interest" description="Disordered" evidence="1">
    <location>
        <begin position="306"/>
        <end position="374"/>
    </location>
</feature>
<evidence type="ECO:0000259" key="2">
    <source>
        <dbReference type="Pfam" id="PF15532"/>
    </source>
</evidence>
<feature type="compositionally biased region" description="Polar residues" evidence="1">
    <location>
        <begin position="141"/>
        <end position="154"/>
    </location>
</feature>
<dbReference type="AlphaFoldDB" id="C7Q9A7"/>
<dbReference type="Pfam" id="PF21725">
    <property type="entry name" value="T7SS_signal"/>
    <property type="match status" value="1"/>
</dbReference>